<evidence type="ECO:0000256" key="4">
    <source>
        <dbReference type="PROSITE-ProRule" id="PRU00335"/>
    </source>
</evidence>
<gene>
    <name evidence="7" type="ORF">GCM10009750_05930</name>
</gene>
<evidence type="ECO:0000313" key="7">
    <source>
        <dbReference type="EMBL" id="GAA1825557.1"/>
    </source>
</evidence>
<dbReference type="Proteomes" id="UP001501746">
    <property type="component" value="Unassembled WGS sequence"/>
</dbReference>
<organism evidence="7 8">
    <name type="scientific">Agromyces salentinus</name>
    <dbReference type="NCBI Taxonomy" id="269421"/>
    <lineage>
        <taxon>Bacteria</taxon>
        <taxon>Bacillati</taxon>
        <taxon>Actinomycetota</taxon>
        <taxon>Actinomycetes</taxon>
        <taxon>Micrococcales</taxon>
        <taxon>Microbacteriaceae</taxon>
        <taxon>Agromyces</taxon>
    </lineage>
</organism>
<dbReference type="InterPro" id="IPR050109">
    <property type="entry name" value="HTH-type_TetR-like_transc_reg"/>
</dbReference>
<keyword evidence="8" id="KW-1185">Reference proteome</keyword>
<name>A0ABN2MGH9_9MICO</name>
<accession>A0ABN2MGH9</accession>
<dbReference type="PROSITE" id="PS50977">
    <property type="entry name" value="HTH_TETR_2"/>
    <property type="match status" value="1"/>
</dbReference>
<feature type="domain" description="HTH tetR-type" evidence="6">
    <location>
        <begin position="16"/>
        <end position="76"/>
    </location>
</feature>
<dbReference type="SUPFAM" id="SSF46689">
    <property type="entry name" value="Homeodomain-like"/>
    <property type="match status" value="1"/>
</dbReference>
<dbReference type="PANTHER" id="PTHR30055:SF234">
    <property type="entry name" value="HTH-TYPE TRANSCRIPTIONAL REGULATOR BETI"/>
    <property type="match status" value="1"/>
</dbReference>
<comment type="caution">
    <text evidence="7">The sequence shown here is derived from an EMBL/GenBank/DDBJ whole genome shotgun (WGS) entry which is preliminary data.</text>
</comment>
<dbReference type="InterPro" id="IPR023772">
    <property type="entry name" value="DNA-bd_HTH_TetR-type_CS"/>
</dbReference>
<keyword evidence="2 4" id="KW-0238">DNA-binding</keyword>
<sequence>MTDSAKTPGLREQRMRRTRRDLCHRARQLTVERGLSGFTVDELCADVGVSRRTFFNYFSGKEAAVVGHDADSIDEAALAAFISGDDGAPTLLDALAELAITTIAGWDDDHDAIDPHALVEREPHLLPHMIGAGRQLEQRIVAAIEEREGLAPGDPLARTAAVVIGSLVGNAGQRFFSNPDTGREDFASILRDSVAATRAACTPGTAVAPAHPTTTRTTESPS</sequence>
<evidence type="ECO:0000256" key="3">
    <source>
        <dbReference type="ARBA" id="ARBA00023163"/>
    </source>
</evidence>
<keyword evidence="1" id="KW-0805">Transcription regulation</keyword>
<dbReference type="EMBL" id="BAAANK010000001">
    <property type="protein sequence ID" value="GAA1825557.1"/>
    <property type="molecule type" value="Genomic_DNA"/>
</dbReference>
<feature type="compositionally biased region" description="Polar residues" evidence="5">
    <location>
        <begin position="212"/>
        <end position="222"/>
    </location>
</feature>
<dbReference type="InterPro" id="IPR009057">
    <property type="entry name" value="Homeodomain-like_sf"/>
</dbReference>
<dbReference type="PROSITE" id="PS01081">
    <property type="entry name" value="HTH_TETR_1"/>
    <property type="match status" value="1"/>
</dbReference>
<keyword evidence="3" id="KW-0804">Transcription</keyword>
<dbReference type="Pfam" id="PF00440">
    <property type="entry name" value="TetR_N"/>
    <property type="match status" value="1"/>
</dbReference>
<dbReference type="RefSeq" id="WP_157426075.1">
    <property type="nucleotide sequence ID" value="NZ_BAAANK010000001.1"/>
</dbReference>
<evidence type="ECO:0000256" key="2">
    <source>
        <dbReference type="ARBA" id="ARBA00023125"/>
    </source>
</evidence>
<reference evidence="7 8" key="1">
    <citation type="journal article" date="2019" name="Int. J. Syst. Evol. Microbiol.">
        <title>The Global Catalogue of Microorganisms (GCM) 10K type strain sequencing project: providing services to taxonomists for standard genome sequencing and annotation.</title>
        <authorList>
            <consortium name="The Broad Institute Genomics Platform"/>
            <consortium name="The Broad Institute Genome Sequencing Center for Infectious Disease"/>
            <person name="Wu L."/>
            <person name="Ma J."/>
        </authorList>
    </citation>
    <scope>NUCLEOTIDE SEQUENCE [LARGE SCALE GENOMIC DNA]</scope>
    <source>
        <strain evidence="7 8">JCM 14323</strain>
    </source>
</reference>
<dbReference type="Gene3D" id="1.10.357.10">
    <property type="entry name" value="Tetracycline Repressor, domain 2"/>
    <property type="match status" value="1"/>
</dbReference>
<evidence type="ECO:0000259" key="6">
    <source>
        <dbReference type="PROSITE" id="PS50977"/>
    </source>
</evidence>
<feature type="region of interest" description="Disordered" evidence="5">
    <location>
        <begin position="201"/>
        <end position="222"/>
    </location>
</feature>
<evidence type="ECO:0000256" key="5">
    <source>
        <dbReference type="SAM" id="MobiDB-lite"/>
    </source>
</evidence>
<evidence type="ECO:0000313" key="8">
    <source>
        <dbReference type="Proteomes" id="UP001501746"/>
    </source>
</evidence>
<protein>
    <submittedName>
        <fullName evidence="7">TetR family transcriptional regulator</fullName>
    </submittedName>
</protein>
<evidence type="ECO:0000256" key="1">
    <source>
        <dbReference type="ARBA" id="ARBA00023015"/>
    </source>
</evidence>
<feature type="DNA-binding region" description="H-T-H motif" evidence="4">
    <location>
        <begin position="39"/>
        <end position="58"/>
    </location>
</feature>
<dbReference type="InterPro" id="IPR001647">
    <property type="entry name" value="HTH_TetR"/>
</dbReference>
<proteinExistence type="predicted"/>
<dbReference type="PANTHER" id="PTHR30055">
    <property type="entry name" value="HTH-TYPE TRANSCRIPTIONAL REGULATOR RUTR"/>
    <property type="match status" value="1"/>
</dbReference>